<dbReference type="EC" id="5.2.1.8" evidence="3"/>
<dbReference type="InterPro" id="IPR027304">
    <property type="entry name" value="Trigger_fact/SurA_dom_sf"/>
</dbReference>
<feature type="domain" description="PpiC" evidence="10">
    <location>
        <begin position="199"/>
        <end position="290"/>
    </location>
</feature>
<evidence type="ECO:0000256" key="1">
    <source>
        <dbReference type="ARBA" id="ARBA00000971"/>
    </source>
</evidence>
<dbReference type="Proteomes" id="UP000292781">
    <property type="component" value="Unassembled WGS sequence"/>
</dbReference>
<gene>
    <name evidence="11" type="ORF">EYW49_04400</name>
</gene>
<evidence type="ECO:0000256" key="8">
    <source>
        <dbReference type="PROSITE-ProRule" id="PRU00278"/>
    </source>
</evidence>
<comment type="caution">
    <text evidence="11">The sequence shown here is derived from an EMBL/GenBank/DDBJ whole genome shotgun (WGS) entry which is preliminary data.</text>
</comment>
<evidence type="ECO:0000256" key="2">
    <source>
        <dbReference type="ARBA" id="ARBA00007656"/>
    </source>
</evidence>
<evidence type="ECO:0000256" key="5">
    <source>
        <dbReference type="ARBA" id="ARBA00023110"/>
    </source>
</evidence>
<evidence type="ECO:0000256" key="7">
    <source>
        <dbReference type="ARBA" id="ARBA00031484"/>
    </source>
</evidence>
<organism evidence="11 12">
    <name type="scientific">Siculibacillus lacustris</name>
    <dbReference type="NCBI Taxonomy" id="1549641"/>
    <lineage>
        <taxon>Bacteria</taxon>
        <taxon>Pseudomonadati</taxon>
        <taxon>Pseudomonadota</taxon>
        <taxon>Alphaproteobacteria</taxon>
        <taxon>Hyphomicrobiales</taxon>
        <taxon>Ancalomicrobiaceae</taxon>
        <taxon>Siculibacillus</taxon>
    </lineage>
</organism>
<dbReference type="InterPro" id="IPR050245">
    <property type="entry name" value="PrsA_foldase"/>
</dbReference>
<dbReference type="SUPFAM" id="SSF54534">
    <property type="entry name" value="FKBP-like"/>
    <property type="match status" value="1"/>
</dbReference>
<dbReference type="Pfam" id="PF00639">
    <property type="entry name" value="Rotamase"/>
    <property type="match status" value="1"/>
</dbReference>
<protein>
    <recommendedName>
        <fullName evidence="4">Parvulin-like PPIase</fullName>
        <ecNumber evidence="3">5.2.1.8</ecNumber>
    </recommendedName>
    <alternativeName>
        <fullName evidence="6">Peptidyl-prolyl cis-trans isomerase plp</fullName>
    </alternativeName>
    <alternativeName>
        <fullName evidence="7">Rotamase plp</fullName>
    </alternativeName>
</protein>
<evidence type="ECO:0000313" key="12">
    <source>
        <dbReference type="Proteomes" id="UP000292781"/>
    </source>
</evidence>
<dbReference type="GO" id="GO:0003755">
    <property type="term" value="F:peptidyl-prolyl cis-trans isomerase activity"/>
    <property type="evidence" value="ECO:0007669"/>
    <property type="project" value="UniProtKB-KW"/>
</dbReference>
<comment type="catalytic activity">
    <reaction evidence="1">
        <text>[protein]-peptidylproline (omega=180) = [protein]-peptidylproline (omega=0)</text>
        <dbReference type="Rhea" id="RHEA:16237"/>
        <dbReference type="Rhea" id="RHEA-COMP:10747"/>
        <dbReference type="Rhea" id="RHEA-COMP:10748"/>
        <dbReference type="ChEBI" id="CHEBI:83833"/>
        <dbReference type="ChEBI" id="CHEBI:83834"/>
        <dbReference type="EC" id="5.2.1.8"/>
    </reaction>
</comment>
<evidence type="ECO:0000259" key="10">
    <source>
        <dbReference type="PROSITE" id="PS50198"/>
    </source>
</evidence>
<feature type="compositionally biased region" description="Low complexity" evidence="9">
    <location>
        <begin position="35"/>
        <end position="50"/>
    </location>
</feature>
<dbReference type="InterPro" id="IPR000297">
    <property type="entry name" value="PPIase_PpiC"/>
</dbReference>
<evidence type="ECO:0000313" key="11">
    <source>
        <dbReference type="EMBL" id="TBW40427.1"/>
    </source>
</evidence>
<proteinExistence type="inferred from homology"/>
<sequence length="338" mass="36660">MVVNGAASGQSPRRIRSRLRHAASYLRHDRRRSLPQGRRTPPVPGPTRLTAPEPSRATRTFHPMTGHRTFAALAFAAVVGAAIVGPARAEDKVYAKVDGQPITESEVATMTASLAQQLASLPEDARRRAVVDRLVDLRLIVGAANKAGLDKSDSFKARMDQIRSQLLVGEFVKVKVEAAVTPEMIKARYDKDAAAYTPPEELHARHILVKTKEEAQAIIVDLDKGGDFAKIAEEKSQDPGSAKQGGDLGFFGPGDMVPEFDKAAGALAVGAITKEPVQTQFGFHVIKLEEKRKQPLPALDQVQDQVRQAVVGELFTSKLDELKKASKIEIDEAAIKAK</sequence>
<comment type="similarity">
    <text evidence="2">Belongs to the PpiC/parvulin rotamase family.</text>
</comment>
<dbReference type="InterPro" id="IPR046357">
    <property type="entry name" value="PPIase_dom_sf"/>
</dbReference>
<reference evidence="11 12" key="1">
    <citation type="submission" date="2019-02" db="EMBL/GenBank/DDBJ databases">
        <title>Siculibacillus lacustris gen. nov., sp. nov., a new rosette-forming bacterium isolated from a freshwater crater lake (Lake St. Ana, Romania).</title>
        <authorList>
            <person name="Felfoldi T."/>
            <person name="Marton Z."/>
            <person name="Szabo A."/>
            <person name="Mentes A."/>
            <person name="Boka K."/>
            <person name="Marialigeti K."/>
            <person name="Mathe I."/>
            <person name="Koncz M."/>
            <person name="Schumann P."/>
            <person name="Toth E."/>
        </authorList>
    </citation>
    <scope>NUCLEOTIDE SEQUENCE [LARGE SCALE GENOMIC DNA]</scope>
    <source>
        <strain evidence="11 12">SA-279</strain>
    </source>
</reference>
<accession>A0A4Q9VVX6</accession>
<dbReference type="EMBL" id="SJFN01000004">
    <property type="protein sequence ID" value="TBW40427.1"/>
    <property type="molecule type" value="Genomic_DNA"/>
</dbReference>
<evidence type="ECO:0000256" key="4">
    <source>
        <dbReference type="ARBA" id="ARBA00018370"/>
    </source>
</evidence>
<dbReference type="OrthoDB" id="14196at2"/>
<evidence type="ECO:0000256" key="6">
    <source>
        <dbReference type="ARBA" id="ARBA00030642"/>
    </source>
</evidence>
<evidence type="ECO:0000256" key="9">
    <source>
        <dbReference type="SAM" id="MobiDB-lite"/>
    </source>
</evidence>
<keyword evidence="5 8" id="KW-0697">Rotamase</keyword>
<name>A0A4Q9VVX6_9HYPH</name>
<feature type="region of interest" description="Disordered" evidence="9">
    <location>
        <begin position="23"/>
        <end position="58"/>
    </location>
</feature>
<dbReference type="SUPFAM" id="SSF109998">
    <property type="entry name" value="Triger factor/SurA peptide-binding domain-like"/>
    <property type="match status" value="1"/>
</dbReference>
<dbReference type="AlphaFoldDB" id="A0A4Q9VVX6"/>
<dbReference type="PANTHER" id="PTHR47245">
    <property type="entry name" value="PEPTIDYLPROLYL ISOMERASE"/>
    <property type="match status" value="1"/>
</dbReference>
<dbReference type="Gene3D" id="1.10.8.1040">
    <property type="match status" value="1"/>
</dbReference>
<keyword evidence="12" id="KW-1185">Reference proteome</keyword>
<dbReference type="Gene3D" id="3.10.50.40">
    <property type="match status" value="1"/>
</dbReference>
<evidence type="ECO:0000256" key="3">
    <source>
        <dbReference type="ARBA" id="ARBA00013194"/>
    </source>
</evidence>
<dbReference type="PROSITE" id="PS50198">
    <property type="entry name" value="PPIC_PPIASE_2"/>
    <property type="match status" value="1"/>
</dbReference>
<keyword evidence="8 11" id="KW-0413">Isomerase</keyword>
<dbReference type="PANTHER" id="PTHR47245:SF2">
    <property type="entry name" value="PEPTIDYL-PROLYL CIS-TRANS ISOMERASE HP_0175-RELATED"/>
    <property type="match status" value="1"/>
</dbReference>